<evidence type="ECO:0000313" key="2">
    <source>
        <dbReference type="Proteomes" id="UP000000714"/>
    </source>
</evidence>
<organism evidence="1 2">
    <name type="scientific">Lactococcus phage KSY1</name>
    <dbReference type="NCBI Taxonomy" id="2913972"/>
    <lineage>
        <taxon>Viruses</taxon>
        <taxon>Duplodnaviria</taxon>
        <taxon>Heunggongvirae</taxon>
        <taxon>Uroviricota</taxon>
        <taxon>Caudoviricetes</taxon>
        <taxon>Chopinvirus</taxon>
        <taxon>Chopinvirus KSY1</taxon>
    </lineage>
</organism>
<gene>
    <name evidence="1" type="ORF">KSY1p126</name>
</gene>
<keyword evidence="2" id="KW-1185">Reference proteome</keyword>
<protein>
    <submittedName>
        <fullName evidence="1">Gp126</fullName>
    </submittedName>
</protein>
<sequence length="51" mass="5995">MKFKKIRSLICKIKGHDFETYTVRYGIWSDEIEQAGHCIRCDYDTHETNGG</sequence>
<dbReference type="Proteomes" id="UP000000714">
    <property type="component" value="Segment"/>
</dbReference>
<dbReference type="RefSeq" id="YP_001469125.1">
    <property type="nucleotide sequence ID" value="NC_009817.1"/>
</dbReference>
<dbReference type="EMBL" id="DQ535032">
    <property type="protein sequence ID" value="ABG21669.1"/>
    <property type="molecule type" value="Genomic_DNA"/>
</dbReference>
<dbReference type="KEGG" id="vg:5602040"/>
<reference evidence="1 2" key="1">
    <citation type="journal article" date="2007" name="Virology">
        <title>KSY1, a lactococcal phage with a T7-like transcription.</title>
        <authorList>
            <person name="Chopin A."/>
            <person name="Deveau H."/>
            <person name="Ehrlich S.D."/>
            <person name="Moineau S."/>
            <person name="Chopin M.C."/>
        </authorList>
    </citation>
    <scope>NUCLEOTIDE SEQUENCE</scope>
</reference>
<name>A6MAJ1_9CAUD</name>
<accession>A6MAJ1</accession>
<dbReference type="OrthoDB" id="40500at10239"/>
<proteinExistence type="predicted"/>
<evidence type="ECO:0000313" key="1">
    <source>
        <dbReference type="EMBL" id="ABG21669.1"/>
    </source>
</evidence>
<dbReference type="GeneID" id="5602040"/>